<dbReference type="PANTHER" id="PTHR10185:SF12">
    <property type="entry name" value="PLD PHOSPHODIESTERASE DOMAIN-CONTAINING PROTEIN"/>
    <property type="match status" value="1"/>
</dbReference>
<name>A0A0C2G4G9_9BILA</name>
<reference evidence="2 3" key="1">
    <citation type="submission" date="2013-12" db="EMBL/GenBank/DDBJ databases">
        <title>Draft genome of the parsitic nematode Ancylostoma duodenale.</title>
        <authorList>
            <person name="Mitreva M."/>
        </authorList>
    </citation>
    <scope>NUCLEOTIDE SEQUENCE [LARGE SCALE GENOMIC DNA]</scope>
    <source>
        <strain evidence="2 3">Zhejiang</strain>
    </source>
</reference>
<dbReference type="OrthoDB" id="5801224at2759"/>
<dbReference type="GO" id="GO:0003824">
    <property type="term" value="F:catalytic activity"/>
    <property type="evidence" value="ECO:0007669"/>
    <property type="project" value="InterPro"/>
</dbReference>
<dbReference type="InterPro" id="IPR001736">
    <property type="entry name" value="PLipase_D/transphosphatidylase"/>
</dbReference>
<dbReference type="Pfam" id="PF13091">
    <property type="entry name" value="PLDc_2"/>
    <property type="match status" value="1"/>
</dbReference>
<protein>
    <submittedName>
        <fullName evidence="2">Phospholipase D domain protein</fullName>
    </submittedName>
</protein>
<gene>
    <name evidence="2" type="ORF">ANCDUO_17954</name>
</gene>
<dbReference type="InterPro" id="IPR025202">
    <property type="entry name" value="PLD-like_dom"/>
</dbReference>
<proteinExistence type="predicted"/>
<dbReference type="PROSITE" id="PS50035">
    <property type="entry name" value="PLD"/>
    <property type="match status" value="1"/>
</dbReference>
<evidence type="ECO:0000313" key="2">
    <source>
        <dbReference type="EMBL" id="KIH51951.1"/>
    </source>
</evidence>
<feature type="domain" description="PLD phosphodiesterase" evidence="1">
    <location>
        <begin position="173"/>
        <end position="200"/>
    </location>
</feature>
<feature type="non-terminal residue" evidence="2">
    <location>
        <position position="203"/>
    </location>
</feature>
<organism evidence="2 3">
    <name type="scientific">Ancylostoma duodenale</name>
    <dbReference type="NCBI Taxonomy" id="51022"/>
    <lineage>
        <taxon>Eukaryota</taxon>
        <taxon>Metazoa</taxon>
        <taxon>Ecdysozoa</taxon>
        <taxon>Nematoda</taxon>
        <taxon>Chromadorea</taxon>
        <taxon>Rhabditida</taxon>
        <taxon>Rhabditina</taxon>
        <taxon>Rhabditomorpha</taxon>
        <taxon>Strongyloidea</taxon>
        <taxon>Ancylostomatidae</taxon>
        <taxon>Ancylostomatinae</taxon>
        <taxon>Ancylostoma</taxon>
    </lineage>
</organism>
<dbReference type="PANTHER" id="PTHR10185">
    <property type="entry name" value="PHOSPHOLIPASE D - RELATED"/>
    <property type="match status" value="1"/>
</dbReference>
<dbReference type="EMBL" id="KN744962">
    <property type="protein sequence ID" value="KIH51951.1"/>
    <property type="molecule type" value="Genomic_DNA"/>
</dbReference>
<accession>A0A0C2G4G9</accession>
<dbReference type="InterPro" id="IPR050874">
    <property type="entry name" value="Diverse_PLD-related"/>
</dbReference>
<keyword evidence="3" id="KW-1185">Reference proteome</keyword>
<sequence>MGPNSRLMSNDKCCFWERFKRFNEVVWRIAAVDQQLFQDTNNNLYVLPYLFGIFAPGAPISQYISSSLPRSLARQGQLKTANPNEAQKEIVIGSYYWSLLVKDTGDNYTVDTTNTAGDGQLIYDTLLKTALRGVNVKIAQTYKPEGVPETSDLAAKSNGRIKVRSLDFTQWYPGGILHTKSWAVDGKHLYVGSANFDWRALTQ</sequence>
<dbReference type="Gene3D" id="3.30.870.10">
    <property type="entry name" value="Endonuclease Chain A"/>
    <property type="match status" value="1"/>
</dbReference>
<evidence type="ECO:0000313" key="3">
    <source>
        <dbReference type="Proteomes" id="UP000054047"/>
    </source>
</evidence>
<dbReference type="SMART" id="SM00155">
    <property type="entry name" value="PLDc"/>
    <property type="match status" value="1"/>
</dbReference>
<evidence type="ECO:0000259" key="1">
    <source>
        <dbReference type="PROSITE" id="PS50035"/>
    </source>
</evidence>
<dbReference type="SUPFAM" id="SSF56024">
    <property type="entry name" value="Phospholipase D/nuclease"/>
    <property type="match status" value="1"/>
</dbReference>
<dbReference type="Proteomes" id="UP000054047">
    <property type="component" value="Unassembled WGS sequence"/>
</dbReference>
<dbReference type="AlphaFoldDB" id="A0A0C2G4G9"/>